<evidence type="ECO:0000313" key="1">
    <source>
        <dbReference type="EMBL" id="KAL3715187.1"/>
    </source>
</evidence>
<organism evidence="1 2">
    <name type="scientific">Eucalyptus globulus</name>
    <name type="common">Tasmanian blue gum</name>
    <dbReference type="NCBI Taxonomy" id="34317"/>
    <lineage>
        <taxon>Eukaryota</taxon>
        <taxon>Viridiplantae</taxon>
        <taxon>Streptophyta</taxon>
        <taxon>Embryophyta</taxon>
        <taxon>Tracheophyta</taxon>
        <taxon>Spermatophyta</taxon>
        <taxon>Magnoliopsida</taxon>
        <taxon>eudicotyledons</taxon>
        <taxon>Gunneridae</taxon>
        <taxon>Pentapetalae</taxon>
        <taxon>rosids</taxon>
        <taxon>malvids</taxon>
        <taxon>Myrtales</taxon>
        <taxon>Myrtaceae</taxon>
        <taxon>Myrtoideae</taxon>
        <taxon>Eucalypteae</taxon>
        <taxon>Eucalyptus</taxon>
    </lineage>
</organism>
<dbReference type="EMBL" id="JBJKBG010000011">
    <property type="protein sequence ID" value="KAL3715187.1"/>
    <property type="molecule type" value="Genomic_DNA"/>
</dbReference>
<sequence length="197" mass="22303">MEGKDQFECIKEMVPRFTEEDPERGYRSPMGLSGPCNNMVPRTRVTICIITSNTISCLLNKRRITDRLRLRIALFRLSISREMIIALQECTMTTLHGTISLIRKQCLRPPTSNTVAFLDGRLCLLKPIRYDRERFAGPITNATTPSSAVIADYCLLSAFAGKAFFLKFDLEALQGGSFTVKMLRSLLIHFGTLHRLL</sequence>
<reference evidence="1 2" key="1">
    <citation type="submission" date="2024-11" db="EMBL/GenBank/DDBJ databases">
        <title>Chromosome-level genome assembly of Eucalyptus globulus Labill. provides insights into its genome evolution.</title>
        <authorList>
            <person name="Li X."/>
        </authorList>
    </citation>
    <scope>NUCLEOTIDE SEQUENCE [LARGE SCALE GENOMIC DNA]</scope>
    <source>
        <strain evidence="1">CL2024</strain>
        <tissue evidence="1">Fresh tender leaves</tissue>
    </source>
</reference>
<protein>
    <submittedName>
        <fullName evidence="1">Uncharacterized protein</fullName>
    </submittedName>
</protein>
<evidence type="ECO:0000313" key="2">
    <source>
        <dbReference type="Proteomes" id="UP001634007"/>
    </source>
</evidence>
<dbReference type="Proteomes" id="UP001634007">
    <property type="component" value="Unassembled WGS sequence"/>
</dbReference>
<gene>
    <name evidence="1" type="ORF">ACJRO7_006996</name>
</gene>
<name>A0ABD3IN00_EUCGL</name>
<keyword evidence="2" id="KW-1185">Reference proteome</keyword>
<dbReference type="AlphaFoldDB" id="A0ABD3IN00"/>
<proteinExistence type="predicted"/>
<accession>A0ABD3IN00</accession>
<comment type="caution">
    <text evidence="1">The sequence shown here is derived from an EMBL/GenBank/DDBJ whole genome shotgun (WGS) entry which is preliminary data.</text>
</comment>